<feature type="region of interest" description="Disordered" evidence="1">
    <location>
        <begin position="652"/>
        <end position="673"/>
    </location>
</feature>
<dbReference type="STRING" id="391625.PPSIR1_04113"/>
<evidence type="ECO:0008006" key="5">
    <source>
        <dbReference type="Google" id="ProtNLM"/>
    </source>
</evidence>
<dbReference type="OrthoDB" id="9769144at2"/>
<dbReference type="PANTHER" id="PTHR37947:SF1">
    <property type="entry name" value="BLL2462 PROTEIN"/>
    <property type="match status" value="1"/>
</dbReference>
<name>A6G4I1_9BACT</name>
<organism evidence="3 4">
    <name type="scientific">Plesiocystis pacifica SIR-1</name>
    <dbReference type="NCBI Taxonomy" id="391625"/>
    <lineage>
        <taxon>Bacteria</taxon>
        <taxon>Pseudomonadati</taxon>
        <taxon>Myxococcota</taxon>
        <taxon>Polyangia</taxon>
        <taxon>Nannocystales</taxon>
        <taxon>Nannocystaceae</taxon>
        <taxon>Plesiocystis</taxon>
    </lineage>
</organism>
<dbReference type="SUPFAM" id="SSF52317">
    <property type="entry name" value="Class I glutamine amidotransferase-like"/>
    <property type="match status" value="1"/>
</dbReference>
<proteinExistence type="predicted"/>
<evidence type="ECO:0000256" key="2">
    <source>
        <dbReference type="SAM" id="Phobius"/>
    </source>
</evidence>
<dbReference type="InterPro" id="IPR029062">
    <property type="entry name" value="Class_I_gatase-like"/>
</dbReference>
<keyword evidence="4" id="KW-1185">Reference proteome</keyword>
<dbReference type="PANTHER" id="PTHR37947">
    <property type="entry name" value="BLL2462 PROTEIN"/>
    <property type="match status" value="1"/>
</dbReference>
<keyword evidence="2" id="KW-0812">Transmembrane</keyword>
<reference evidence="3 4" key="1">
    <citation type="submission" date="2007-06" db="EMBL/GenBank/DDBJ databases">
        <authorList>
            <person name="Shimkets L."/>
            <person name="Ferriera S."/>
            <person name="Johnson J."/>
            <person name="Kravitz S."/>
            <person name="Beeson K."/>
            <person name="Sutton G."/>
            <person name="Rogers Y.-H."/>
            <person name="Friedman R."/>
            <person name="Frazier M."/>
            <person name="Venter J.C."/>
        </authorList>
    </citation>
    <scope>NUCLEOTIDE SEQUENCE [LARGE SCALE GENOMIC DNA]</scope>
    <source>
        <strain evidence="3 4">SIR-1</strain>
    </source>
</reference>
<feature type="region of interest" description="Disordered" evidence="1">
    <location>
        <begin position="706"/>
        <end position="739"/>
    </location>
</feature>
<evidence type="ECO:0000313" key="3">
    <source>
        <dbReference type="EMBL" id="EDM79293.1"/>
    </source>
</evidence>
<evidence type="ECO:0000256" key="1">
    <source>
        <dbReference type="SAM" id="MobiDB-lite"/>
    </source>
</evidence>
<keyword evidence="2" id="KW-1133">Transmembrane helix</keyword>
<dbReference type="Proteomes" id="UP000005801">
    <property type="component" value="Unassembled WGS sequence"/>
</dbReference>
<comment type="caution">
    <text evidence="3">The sequence shown here is derived from an EMBL/GenBank/DDBJ whole genome shotgun (WGS) entry which is preliminary data.</text>
</comment>
<feature type="compositionally biased region" description="Low complexity" evidence="1">
    <location>
        <begin position="719"/>
        <end position="729"/>
    </location>
</feature>
<feature type="transmembrane region" description="Helical" evidence="2">
    <location>
        <begin position="15"/>
        <end position="36"/>
    </location>
</feature>
<dbReference type="eggNOG" id="COG2304">
    <property type="taxonomic scope" value="Bacteria"/>
</dbReference>
<dbReference type="Gene3D" id="3.40.50.880">
    <property type="match status" value="1"/>
</dbReference>
<dbReference type="eggNOG" id="COG5426">
    <property type="taxonomic scope" value="Bacteria"/>
</dbReference>
<protein>
    <recommendedName>
        <fullName evidence="5">Glutamine amidotransferase domain-containing protein</fullName>
    </recommendedName>
</protein>
<dbReference type="EMBL" id="ABCS01000021">
    <property type="protein sequence ID" value="EDM79293.1"/>
    <property type="molecule type" value="Genomic_DNA"/>
</dbReference>
<keyword evidence="2" id="KW-0472">Membrane</keyword>
<dbReference type="AlphaFoldDB" id="A6G4I1"/>
<dbReference type="PROSITE" id="PS51257">
    <property type="entry name" value="PROKAR_LIPOPROTEIN"/>
    <property type="match status" value="1"/>
</dbReference>
<gene>
    <name evidence="3" type="ORF">PPSIR1_04113</name>
</gene>
<evidence type="ECO:0000313" key="4">
    <source>
        <dbReference type="Proteomes" id="UP000005801"/>
    </source>
</evidence>
<feature type="transmembrane region" description="Helical" evidence="2">
    <location>
        <begin position="48"/>
        <end position="70"/>
    </location>
</feature>
<dbReference type="RefSeq" id="WP_006971630.1">
    <property type="nucleotide sequence ID" value="NZ_ABCS01000021.1"/>
</dbReference>
<sequence>MDRSWSLIAGHEPSTLGWILLVACVGAAVVEMVWTLRQRLRAGTSPGLGALAALVGLRLLGLLALVAIVLELGVRVETWTGDARRLVVLVDQSASLDLADSPARADPGEDSERRWSRLERAWSEGADARAAWRQGSDGEARSGSLDVEVRAFASDTLPLTHADADALALAPSGSASALGAALAELAEATAGGQSEGAPLAGVLVISDGLVIPPMPAGRAEREHLDALVDALGVPVSAVAVGAPTLRDLAIAELHVGEFAFVENVTEFAADYVAHGLVDQVAVFELVRDGEVVDSQRVRLESDGAPATIRFEVAPDRTGQFVYAIRARLESKLEEATLANNERSFVIKILRDKVRVLHVAGRPDWDVRALRTLLKRDPNVELLSYYILRDWEDTVRDDGTAPLSLIAFPTEELFREQLGSFDLIILHNFDAVSHDTYLSNVADYVREGGSLVIIGGDMGMATGDYTEPALRELLPVDLSRPTGLEREPFSPALTEAGRRHPITAWLAESGRTDWRELPALDSFNPADYPRNAAEVGATALLVHPERQTADGRPTPLLAVSEPERGRVVTLATGATWRLGFAPELPLIDGARPYDLLWLGAVRWLLRDASAERLILELDGVEHAVGETVDMSVRTLSASYAAEPGVEVEYRVTRLDGGAPGPDSEPGAKPAPVAEGRVTTDGIGRAHVPVEDLPAGAYQAKAWRAESLQAEAEAEAEAGEAGEAAEAAEAAELAEEDPEHAAPELGQAARRVFLVGGSGPELAHVDADRGTALLEALADRSGGEFIELVAGDALPDRLPLTALDALDRPADGRRDIPLWDGWAALLLAIAALGGEWILRRRVGLR</sequence>
<accession>A6G4I1</accession>
<feature type="transmembrane region" description="Helical" evidence="2">
    <location>
        <begin position="816"/>
        <end position="836"/>
    </location>
</feature>